<name>A0AB33KE89_9ACTN</name>
<evidence type="ECO:0000313" key="2">
    <source>
        <dbReference type="EMBL" id="BFP51938.1"/>
    </source>
</evidence>
<feature type="region of interest" description="Disordered" evidence="1">
    <location>
        <begin position="679"/>
        <end position="719"/>
    </location>
</feature>
<feature type="compositionally biased region" description="Basic and acidic residues" evidence="1">
    <location>
        <begin position="679"/>
        <end position="691"/>
    </location>
</feature>
<protein>
    <recommendedName>
        <fullName evidence="3">AG2 protein</fullName>
    </recommendedName>
</protein>
<gene>
    <name evidence="2" type="ORF">SCMC78_17450</name>
</gene>
<dbReference type="AlphaFoldDB" id="A0AB33KE89"/>
<dbReference type="EMBL" id="AP035884">
    <property type="protein sequence ID" value="BFP51938.1"/>
    <property type="molecule type" value="Genomic_DNA"/>
</dbReference>
<sequence>MLTFEDVVTIRLAPLVNAAASWDAMADGLDKLGDHYESNVLAVAKGPGWVGASATAATSSFTSTRQQFDAGVVEARAIASILRDIHGQFVERIGVVLDLVDSAKKADIHIDSRGTAHFKADKSTGGGIFDETKRFAVEASWTAAVAAAVQAVDDADQGAKLALRDAAGIKNFFEEMFDRMGGTAHNFNGSAVGDIEVVEAREAQKYADQIIAGNKPDDPDEFARLMRDNAGDEKFSRTMLNHIGPEGTIKLTNQLNTFAYDSDTGNKQSHLGAERGLANALSTATQDPKSQFYKDFQAGLRDAGMKRYDWQSEKVRGYQSLVTLMQHGDGYSDQFMHDIGDDLIAAERADKGDDNWDLPKNFVQSRDEWFANDPLDGLLKVMSKDPEAAASFLDPNSVPYSSDGTNPGNDRLEYLSRQRDWDVVDGHPHMRNPYDPDSMWGDPLRGSDIEDAQGREGFGAALVAGTTGIDPNSSGGGYVEHSDANNRVFRGALKHLSAEGDDLHPSLRTPLALAMGNYSDEVHAATSAHNDDESPLNRSQVLEVSKQISRDQFSYGTLQDSINRELVHDINVGREGDEEPLRRAGRTIGFLEEARYQGLKIDADDAKSKATWDAKWDYHTWGGVVNFIPYAGDAAQRGVDAVTAKWLEEEAARIDSGQARDNLATGIDREGRLQAIAEHWRDENPDVEKNESPWMTNERIDDSANNGNAAARRLGSKGS</sequence>
<dbReference type="KEGG" id="stcm:SCMC78_17450"/>
<organism evidence="2">
    <name type="scientific">Streptomyces sp. CMC78</name>
    <dbReference type="NCBI Taxonomy" id="3231512"/>
    <lineage>
        <taxon>Bacteria</taxon>
        <taxon>Bacillati</taxon>
        <taxon>Actinomycetota</taxon>
        <taxon>Actinomycetes</taxon>
        <taxon>Kitasatosporales</taxon>
        <taxon>Streptomycetaceae</taxon>
        <taxon>Streptomyces</taxon>
    </lineage>
</organism>
<dbReference type="RefSeq" id="WP_408053542.1">
    <property type="nucleotide sequence ID" value="NZ_AP035884.1"/>
</dbReference>
<evidence type="ECO:0000256" key="1">
    <source>
        <dbReference type="SAM" id="MobiDB-lite"/>
    </source>
</evidence>
<accession>A0AB33KE89</accession>
<evidence type="ECO:0008006" key="3">
    <source>
        <dbReference type="Google" id="ProtNLM"/>
    </source>
</evidence>
<reference evidence="2" key="1">
    <citation type="submission" date="2024-07" db="EMBL/GenBank/DDBJ databases">
        <title>Complete genome sequences of cellulolytic bacteria, Kitasatospora sp. CMC57 and Streptomyces sp. CMC78, isolated from Japanese agricultural soil.</title>
        <authorList>
            <person name="Hashimoto T."/>
            <person name="Ito M."/>
            <person name="Iwamoto M."/>
            <person name="Fukahori D."/>
            <person name="Shoda T."/>
            <person name="Sakoda M."/>
            <person name="Morohoshi T."/>
            <person name="Mitsuboshi M."/>
            <person name="Nishizawa T."/>
        </authorList>
    </citation>
    <scope>NUCLEOTIDE SEQUENCE</scope>
    <source>
        <strain evidence="2">CMC78</strain>
    </source>
</reference>
<proteinExistence type="predicted"/>